<dbReference type="Gene3D" id="3.40.50.1820">
    <property type="entry name" value="alpha/beta hydrolase"/>
    <property type="match status" value="1"/>
</dbReference>
<reference evidence="3 4" key="1">
    <citation type="submission" date="2020-07" db="EMBL/GenBank/DDBJ databases">
        <title>Genomic Encyclopedia of Type Strains, Phase IV (KMG-V): Genome sequencing to study the core and pangenomes of soil and plant-associated prokaryotes.</title>
        <authorList>
            <person name="Whitman W."/>
        </authorList>
    </citation>
    <scope>NUCLEOTIDE SEQUENCE [LARGE SCALE GENOMIC DNA]</scope>
    <source>
        <strain evidence="3 4">AN3</strain>
    </source>
</reference>
<evidence type="ECO:0000313" key="3">
    <source>
        <dbReference type="EMBL" id="MBA8879380.1"/>
    </source>
</evidence>
<organism evidence="3 4">
    <name type="scientific">Phyllobacterium myrsinacearum</name>
    <dbReference type="NCBI Taxonomy" id="28101"/>
    <lineage>
        <taxon>Bacteria</taxon>
        <taxon>Pseudomonadati</taxon>
        <taxon>Pseudomonadota</taxon>
        <taxon>Alphaproteobacteria</taxon>
        <taxon>Hyphomicrobiales</taxon>
        <taxon>Phyllobacteriaceae</taxon>
        <taxon>Phyllobacterium</taxon>
    </lineage>
</organism>
<evidence type="ECO:0000313" key="4">
    <source>
        <dbReference type="Proteomes" id="UP000549052"/>
    </source>
</evidence>
<keyword evidence="4" id="KW-1185">Reference proteome</keyword>
<dbReference type="GO" id="GO:0016788">
    <property type="term" value="F:hydrolase activity, acting on ester bonds"/>
    <property type="evidence" value="ECO:0007669"/>
    <property type="project" value="TreeGrafter"/>
</dbReference>
<accession>A0A839ERZ7</accession>
<sequence length="299" mass="32936">MTAFPSASSATIGNTTFHDVVSNQNGQTYRIFVYRPGGEPPENGWPILYMTDGNAVIATAVDAMRAQASYPSGTNVTYGVIVTIGYPVDGAYDPLRRSWDLGPPPGQTYPPFFENSPEVKTGGSEEFLTFIEDQVKPVIEADIPIDRNRQAIFGHSFGGLFVLYSLFTRPSAFTTWIAASASIYWENCAINAFLPQFEAMHATRPGAELFLSCGEYETDKLAPFQRGARDEADRLAQKKITRNDVYSVELMNRLNNLSGQPIRTAFEIHAGENHMSLLPVAVNRAIQTAFAVVKPHQTV</sequence>
<dbReference type="InterPro" id="IPR000801">
    <property type="entry name" value="Esterase-like"/>
</dbReference>
<dbReference type="Pfam" id="PF00756">
    <property type="entry name" value="Esterase"/>
    <property type="match status" value="1"/>
</dbReference>
<evidence type="ECO:0008006" key="5">
    <source>
        <dbReference type="Google" id="ProtNLM"/>
    </source>
</evidence>
<dbReference type="AlphaFoldDB" id="A0A839ERZ7"/>
<proteinExistence type="inferred from homology"/>
<dbReference type="RefSeq" id="WP_182550031.1">
    <property type="nucleotide sequence ID" value="NZ_JACGXN010000004.1"/>
</dbReference>
<keyword evidence="2" id="KW-0378">Hydrolase</keyword>
<protein>
    <recommendedName>
        <fullName evidence="5">Esterase</fullName>
    </recommendedName>
</protein>
<name>A0A839ERZ7_9HYPH</name>
<comment type="similarity">
    <text evidence="1">Belongs to the esterase D family.</text>
</comment>
<gene>
    <name evidence="3" type="ORF">FHW16_003099</name>
</gene>
<dbReference type="EMBL" id="JACGXN010000004">
    <property type="protein sequence ID" value="MBA8879380.1"/>
    <property type="molecule type" value="Genomic_DNA"/>
</dbReference>
<dbReference type="InterPro" id="IPR052558">
    <property type="entry name" value="Siderophore_Hydrolase_D"/>
</dbReference>
<dbReference type="InterPro" id="IPR029058">
    <property type="entry name" value="AB_hydrolase_fold"/>
</dbReference>
<dbReference type="Proteomes" id="UP000549052">
    <property type="component" value="Unassembled WGS sequence"/>
</dbReference>
<comment type="caution">
    <text evidence="3">The sequence shown here is derived from an EMBL/GenBank/DDBJ whole genome shotgun (WGS) entry which is preliminary data.</text>
</comment>
<evidence type="ECO:0000256" key="2">
    <source>
        <dbReference type="ARBA" id="ARBA00022801"/>
    </source>
</evidence>
<dbReference type="SUPFAM" id="SSF53474">
    <property type="entry name" value="alpha/beta-Hydrolases"/>
    <property type="match status" value="1"/>
</dbReference>
<dbReference type="PANTHER" id="PTHR40841">
    <property type="entry name" value="SIDEROPHORE TRIACETYLFUSARININE C ESTERASE"/>
    <property type="match status" value="1"/>
</dbReference>
<evidence type="ECO:0000256" key="1">
    <source>
        <dbReference type="ARBA" id="ARBA00005622"/>
    </source>
</evidence>
<dbReference type="PANTHER" id="PTHR40841:SF2">
    <property type="entry name" value="SIDEROPHORE-DEGRADING ESTERASE (EUROFUNG)"/>
    <property type="match status" value="1"/>
</dbReference>